<proteinExistence type="predicted"/>
<dbReference type="InterPro" id="IPR043472">
    <property type="entry name" value="Macro_dom-like"/>
</dbReference>
<dbReference type="GO" id="GO:0005737">
    <property type="term" value="C:cytoplasm"/>
    <property type="evidence" value="ECO:0007669"/>
    <property type="project" value="TreeGrafter"/>
</dbReference>
<dbReference type="InterPro" id="IPR052056">
    <property type="entry name" value="Mono-ARTD/PARP"/>
</dbReference>
<dbReference type="SMART" id="SM00506">
    <property type="entry name" value="A1pp"/>
    <property type="match status" value="1"/>
</dbReference>
<evidence type="ECO:0000259" key="7">
    <source>
        <dbReference type="PROSITE" id="PS51154"/>
    </source>
</evidence>
<reference evidence="8 9" key="1">
    <citation type="journal article" date="2021" name="Elife">
        <title>Chloroplast acquisition without the gene transfer in kleptoplastic sea slugs, Plakobranchus ocellatus.</title>
        <authorList>
            <person name="Maeda T."/>
            <person name="Takahashi S."/>
            <person name="Yoshida T."/>
            <person name="Shimamura S."/>
            <person name="Takaki Y."/>
            <person name="Nagai Y."/>
            <person name="Toyoda A."/>
            <person name="Suzuki Y."/>
            <person name="Arimoto A."/>
            <person name="Ishii H."/>
            <person name="Satoh N."/>
            <person name="Nishiyama T."/>
            <person name="Hasebe M."/>
            <person name="Maruyama T."/>
            <person name="Minagawa J."/>
            <person name="Obokata J."/>
            <person name="Shigenobu S."/>
        </authorList>
    </citation>
    <scope>NUCLEOTIDE SEQUENCE [LARGE SCALE GENOMIC DNA]</scope>
</reference>
<evidence type="ECO:0000256" key="4">
    <source>
        <dbReference type="ARBA" id="ARBA00023027"/>
    </source>
</evidence>
<evidence type="ECO:0000313" key="9">
    <source>
        <dbReference type="Proteomes" id="UP000735302"/>
    </source>
</evidence>
<dbReference type="GO" id="GO:0003714">
    <property type="term" value="F:transcription corepressor activity"/>
    <property type="evidence" value="ECO:0007669"/>
    <property type="project" value="TreeGrafter"/>
</dbReference>
<feature type="domain" description="Macro" evidence="7">
    <location>
        <begin position="1"/>
        <end position="178"/>
    </location>
</feature>
<dbReference type="PROSITE" id="PS51154">
    <property type="entry name" value="MACRO"/>
    <property type="match status" value="1"/>
</dbReference>
<protein>
    <submittedName>
        <fullName evidence="8">Poly [ADP-ribose] polymerase</fullName>
    </submittedName>
</protein>
<dbReference type="GO" id="GO:0070212">
    <property type="term" value="P:protein poly-ADP-ribosylation"/>
    <property type="evidence" value="ECO:0007669"/>
    <property type="project" value="TreeGrafter"/>
</dbReference>
<keyword evidence="4" id="KW-0520">NAD</keyword>
<name>A0AAV4AIR1_9GAST</name>
<evidence type="ECO:0000256" key="6">
    <source>
        <dbReference type="SAM" id="MobiDB-lite"/>
    </source>
</evidence>
<comment type="subcellular location">
    <subcellularLocation>
        <location evidence="1">Nucleus</location>
    </subcellularLocation>
</comment>
<dbReference type="Gene3D" id="3.40.220.10">
    <property type="entry name" value="Leucine Aminopeptidase, subunit E, domain 1"/>
    <property type="match status" value="1"/>
</dbReference>
<keyword evidence="9" id="KW-1185">Reference proteome</keyword>
<sequence>MCPARIKLDRCDILTVKADVCVCAVHRSRDMKVYPLSKQVLRKGGQAVQNELYEAGSKNSEELEMGQVEMTDAGKLPNFKKVMFINLRSYIDGNEKYLQQSLQECLELAATLRYTSIAVPALGTGGLNYPPEKVASATVDAVALHNLQFKDKSSVESVNIVLLDSDIELIKTYLRVCVTGSVNLSDEEEDDETGASGGVREDLSKLSFQPAISKKKMAFEFMQSLTIENNLDGNEESDIEIGEISEDEDDFTPRLAASSPRLDSTSRPRLCTRTTMDRCAC</sequence>
<dbReference type="Proteomes" id="UP000735302">
    <property type="component" value="Unassembled WGS sequence"/>
</dbReference>
<evidence type="ECO:0000256" key="5">
    <source>
        <dbReference type="ARBA" id="ARBA00023242"/>
    </source>
</evidence>
<dbReference type="GO" id="GO:0010629">
    <property type="term" value="P:negative regulation of gene expression"/>
    <property type="evidence" value="ECO:0007669"/>
    <property type="project" value="TreeGrafter"/>
</dbReference>
<dbReference type="GO" id="GO:1990404">
    <property type="term" value="F:NAD+-protein mono-ADP-ribosyltransferase activity"/>
    <property type="evidence" value="ECO:0007669"/>
    <property type="project" value="TreeGrafter"/>
</dbReference>
<dbReference type="SUPFAM" id="SSF52949">
    <property type="entry name" value="Macro domain-like"/>
    <property type="match status" value="1"/>
</dbReference>
<gene>
    <name evidence="8" type="ORF">PoB_003365200</name>
</gene>
<dbReference type="GO" id="GO:0003950">
    <property type="term" value="F:NAD+ poly-ADP-ribosyltransferase activity"/>
    <property type="evidence" value="ECO:0007669"/>
    <property type="project" value="TreeGrafter"/>
</dbReference>
<comment type="caution">
    <text evidence="8">The sequence shown here is derived from an EMBL/GenBank/DDBJ whole genome shotgun (WGS) entry which is preliminary data.</text>
</comment>
<accession>A0AAV4AIR1</accession>
<keyword evidence="5" id="KW-0539">Nucleus</keyword>
<dbReference type="PANTHER" id="PTHR14453">
    <property type="entry name" value="PARP/ZINC FINGER CCCH TYPE DOMAIN CONTAINING PROTEIN"/>
    <property type="match status" value="1"/>
</dbReference>
<keyword evidence="3" id="KW-0808">Transferase</keyword>
<dbReference type="EMBL" id="BLXT01003842">
    <property type="protein sequence ID" value="GFO07147.1"/>
    <property type="molecule type" value="Genomic_DNA"/>
</dbReference>
<dbReference type="InterPro" id="IPR002589">
    <property type="entry name" value="Macro_dom"/>
</dbReference>
<dbReference type="Pfam" id="PF01661">
    <property type="entry name" value="Macro"/>
    <property type="match status" value="1"/>
</dbReference>
<evidence type="ECO:0000313" key="8">
    <source>
        <dbReference type="EMBL" id="GFO07147.1"/>
    </source>
</evidence>
<evidence type="ECO:0000256" key="1">
    <source>
        <dbReference type="ARBA" id="ARBA00004123"/>
    </source>
</evidence>
<feature type="region of interest" description="Disordered" evidence="6">
    <location>
        <begin position="244"/>
        <end position="268"/>
    </location>
</feature>
<evidence type="ECO:0000256" key="2">
    <source>
        <dbReference type="ARBA" id="ARBA00022676"/>
    </source>
</evidence>
<dbReference type="PANTHER" id="PTHR14453:SF94">
    <property type="entry name" value="PROTEIN MONO-ADP-RIBOSYLTRANSFERASE PARP10"/>
    <property type="match status" value="1"/>
</dbReference>
<dbReference type="AlphaFoldDB" id="A0AAV4AIR1"/>
<evidence type="ECO:0000256" key="3">
    <source>
        <dbReference type="ARBA" id="ARBA00022679"/>
    </source>
</evidence>
<dbReference type="GO" id="GO:0005634">
    <property type="term" value="C:nucleus"/>
    <property type="evidence" value="ECO:0007669"/>
    <property type="project" value="UniProtKB-SubCell"/>
</dbReference>
<keyword evidence="2" id="KW-0328">Glycosyltransferase</keyword>
<organism evidence="8 9">
    <name type="scientific">Plakobranchus ocellatus</name>
    <dbReference type="NCBI Taxonomy" id="259542"/>
    <lineage>
        <taxon>Eukaryota</taxon>
        <taxon>Metazoa</taxon>
        <taxon>Spiralia</taxon>
        <taxon>Lophotrochozoa</taxon>
        <taxon>Mollusca</taxon>
        <taxon>Gastropoda</taxon>
        <taxon>Heterobranchia</taxon>
        <taxon>Euthyneura</taxon>
        <taxon>Panpulmonata</taxon>
        <taxon>Sacoglossa</taxon>
        <taxon>Placobranchoidea</taxon>
        <taxon>Plakobranchidae</taxon>
        <taxon>Plakobranchus</taxon>
    </lineage>
</organism>